<evidence type="ECO:0000313" key="2">
    <source>
        <dbReference type="Proteomes" id="UP001168098"/>
    </source>
</evidence>
<evidence type="ECO:0000313" key="1">
    <source>
        <dbReference type="EMBL" id="KAJ9684664.1"/>
    </source>
</evidence>
<keyword evidence="2" id="KW-1185">Reference proteome</keyword>
<organism evidence="1 2">
    <name type="scientific">Vitis rotundifolia</name>
    <name type="common">Muscadine grape</name>
    <dbReference type="NCBI Taxonomy" id="103349"/>
    <lineage>
        <taxon>Eukaryota</taxon>
        <taxon>Viridiplantae</taxon>
        <taxon>Streptophyta</taxon>
        <taxon>Embryophyta</taxon>
        <taxon>Tracheophyta</taxon>
        <taxon>Spermatophyta</taxon>
        <taxon>Magnoliopsida</taxon>
        <taxon>eudicotyledons</taxon>
        <taxon>Gunneridae</taxon>
        <taxon>Pentapetalae</taxon>
        <taxon>rosids</taxon>
        <taxon>Vitales</taxon>
        <taxon>Vitaceae</taxon>
        <taxon>Viteae</taxon>
        <taxon>Vitis</taxon>
    </lineage>
</organism>
<protein>
    <submittedName>
        <fullName evidence="1">Uncharacterized protein</fullName>
    </submittedName>
</protein>
<proteinExistence type="predicted"/>
<sequence length="103" mass="11677">MIPEVNEIDGATEVNEDKHLVHGNKFKTSKKNALKAPEKFELEVELSRLGNLTIVDAERKLHMIIEEHLYGVGLSQSSIIPLNGPYFDMPRVSFHVAHPLQYL</sequence>
<dbReference type="EMBL" id="JARBHA010000013">
    <property type="protein sequence ID" value="KAJ9684664.1"/>
    <property type="molecule type" value="Genomic_DNA"/>
</dbReference>
<dbReference type="AlphaFoldDB" id="A0AA38Z9B0"/>
<reference evidence="1 2" key="1">
    <citation type="journal article" date="2023" name="BMC Biotechnol.">
        <title>Vitis rotundifolia cv Carlos genome sequencing.</title>
        <authorList>
            <person name="Huff M."/>
            <person name="Hulse-Kemp A."/>
            <person name="Scheffler B."/>
            <person name="Youngblood R."/>
            <person name="Simpson S."/>
            <person name="Babiker E."/>
            <person name="Staton M."/>
        </authorList>
    </citation>
    <scope>NUCLEOTIDE SEQUENCE [LARGE SCALE GENOMIC DNA]</scope>
    <source>
        <tissue evidence="1">Leaf</tissue>
    </source>
</reference>
<name>A0AA38Z9B0_VITRO</name>
<gene>
    <name evidence="1" type="ORF">PVL29_016904</name>
</gene>
<accession>A0AA38Z9B0</accession>
<comment type="caution">
    <text evidence="1">The sequence shown here is derived from an EMBL/GenBank/DDBJ whole genome shotgun (WGS) entry which is preliminary data.</text>
</comment>
<dbReference type="Proteomes" id="UP001168098">
    <property type="component" value="Unassembled WGS sequence"/>
</dbReference>